<comment type="subcellular location">
    <subcellularLocation>
        <location evidence="1">Mitochondrion membrane</location>
    </subcellularLocation>
</comment>
<name>A0A3G3MID0_9FLOR</name>
<evidence type="ECO:0000256" key="5">
    <source>
        <dbReference type="ARBA" id="ARBA00023136"/>
    </source>
</evidence>
<accession>A0A3G3MID0</accession>
<dbReference type="InterPro" id="IPR003319">
    <property type="entry name" value="YMF19-like_N"/>
</dbReference>
<evidence type="ECO:0000256" key="2">
    <source>
        <dbReference type="ARBA" id="ARBA00022692"/>
    </source>
</evidence>
<dbReference type="AlphaFoldDB" id="A0A3G3MID0"/>
<evidence type="ECO:0000256" key="3">
    <source>
        <dbReference type="ARBA" id="ARBA00022989"/>
    </source>
</evidence>
<evidence type="ECO:0000256" key="1">
    <source>
        <dbReference type="ARBA" id="ARBA00004325"/>
    </source>
</evidence>
<dbReference type="GO" id="GO:0006754">
    <property type="term" value="P:ATP biosynthetic process"/>
    <property type="evidence" value="ECO:0007669"/>
    <property type="project" value="UniProtKB-KW"/>
</dbReference>
<feature type="domain" description="ATP synthase YMF19-like N-terminal" evidence="8">
    <location>
        <begin position="2"/>
        <end position="75"/>
    </location>
</feature>
<proteinExistence type="predicted"/>
<dbReference type="GO" id="GO:0031966">
    <property type="term" value="C:mitochondrial membrane"/>
    <property type="evidence" value="ECO:0007669"/>
    <property type="project" value="UniProtKB-SubCell"/>
</dbReference>
<dbReference type="EMBL" id="MH281621">
    <property type="protein sequence ID" value="AYR06580.1"/>
    <property type="molecule type" value="Genomic_DNA"/>
</dbReference>
<organism evidence="9">
    <name type="scientific">Lithothamnion sp</name>
    <dbReference type="NCBI Taxonomy" id="1940749"/>
    <lineage>
        <taxon>Eukaryota</taxon>
        <taxon>Rhodophyta</taxon>
        <taxon>Florideophyceae</taxon>
        <taxon>Corallinophycidae</taxon>
        <taxon>Hapalidiales</taxon>
        <taxon>Hapalidiaceae</taxon>
        <taxon>Melobesioideae</taxon>
        <taxon>Lithothamnion</taxon>
    </lineage>
</organism>
<keyword evidence="2 7" id="KW-0812">Transmembrane</keyword>
<gene>
    <name evidence="9" type="primary">ATP8</name>
</gene>
<evidence type="ECO:0000313" key="9">
    <source>
        <dbReference type="EMBL" id="AYR06580.1"/>
    </source>
</evidence>
<keyword evidence="5 7" id="KW-0472">Membrane</keyword>
<evidence type="ECO:0000259" key="8">
    <source>
        <dbReference type="Pfam" id="PF02326"/>
    </source>
</evidence>
<keyword evidence="3 7" id="KW-1133">Transmembrane helix</keyword>
<evidence type="ECO:0000256" key="7">
    <source>
        <dbReference type="SAM" id="Phobius"/>
    </source>
</evidence>
<evidence type="ECO:0000256" key="4">
    <source>
        <dbReference type="ARBA" id="ARBA00023128"/>
    </source>
</evidence>
<reference evidence="9" key="1">
    <citation type="journal article" date="2018" name="Genome Biol. Evol.">
        <title>Mitochondrial and Plastid Genomes from Coralline Red Algae Provide Insights into the Incongruent Evolutionary Histories of Organelles.</title>
        <authorList>
            <person name="Lee J."/>
            <person name="Song H.J."/>
            <person name="In Park S."/>
            <person name="Lee Y.M."/>
            <person name="Jeong S.Y."/>
            <person name="Oh Cho T."/>
            <person name="Kim J.H."/>
            <person name="Choi H.G."/>
            <person name="Choi C.G."/>
            <person name="Nelson W.A."/>
            <person name="Fredericq S."/>
            <person name="Bhattacharya D."/>
            <person name="Su Yoon H."/>
        </authorList>
    </citation>
    <scope>NUCLEOTIDE SEQUENCE</scope>
</reference>
<keyword evidence="6" id="KW-0066">ATP synthesis</keyword>
<feature type="transmembrane region" description="Helical" evidence="7">
    <location>
        <begin position="6"/>
        <end position="37"/>
    </location>
</feature>
<geneLocation type="mitochondrion" evidence="9"/>
<sequence>MPQLDFIIIFPQIFLIVDNFLFDLYNTYLFFFLPIFVKTLKARKRIILENSMLLVSTQNKFISKQAYLNNLLNKNFYLIKSILETELGSIFSSKNILDLNSVDIKLVKVIYNTTLYYDLNILDSVPLSPKFSFLNFKDKF</sequence>
<protein>
    <submittedName>
        <fullName evidence="9">ATP synthase F0 subunit 8</fullName>
    </submittedName>
</protein>
<evidence type="ECO:0000256" key="6">
    <source>
        <dbReference type="ARBA" id="ARBA00023310"/>
    </source>
</evidence>
<dbReference type="Pfam" id="PF02326">
    <property type="entry name" value="YMF19"/>
    <property type="match status" value="1"/>
</dbReference>
<keyword evidence="4 9" id="KW-0496">Mitochondrion</keyword>